<dbReference type="PANTHER" id="PTHR13255">
    <property type="entry name" value="ATAXIN-10"/>
    <property type="match status" value="1"/>
</dbReference>
<dbReference type="InterPro" id="IPR051374">
    <property type="entry name" value="Ataxin-10/CTR86_families"/>
</dbReference>
<accession>A0A0M0JDM3</accession>
<dbReference type="Pfam" id="PF09759">
    <property type="entry name" value="Atx10homo_assoc"/>
    <property type="match status" value="1"/>
</dbReference>
<proteinExistence type="predicted"/>
<dbReference type="GO" id="GO:0051301">
    <property type="term" value="P:cell division"/>
    <property type="evidence" value="ECO:0007669"/>
    <property type="project" value="UniProtKB-KW"/>
</dbReference>
<dbReference type="EMBL" id="JWZX01003065">
    <property type="protein sequence ID" value="KOO24694.1"/>
    <property type="molecule type" value="Genomic_DNA"/>
</dbReference>
<reference evidence="6" key="1">
    <citation type="journal article" date="2015" name="PLoS Genet.">
        <title>Genome Sequence and Transcriptome Analyses of Chrysochromulina tobin: Metabolic Tools for Enhanced Algal Fitness in the Prominent Order Prymnesiales (Haptophyceae).</title>
        <authorList>
            <person name="Hovde B.T."/>
            <person name="Deodato C.R."/>
            <person name="Hunsperger H.M."/>
            <person name="Ryken S.A."/>
            <person name="Yost W."/>
            <person name="Jha R.K."/>
            <person name="Patterson J."/>
            <person name="Monnat R.J. Jr."/>
            <person name="Barlow S.B."/>
            <person name="Starkenburg S.R."/>
            <person name="Cattolico R.A."/>
        </authorList>
    </citation>
    <scope>NUCLEOTIDE SEQUENCE</scope>
    <source>
        <strain evidence="6">CCMP291</strain>
    </source>
</reference>
<evidence type="ECO:0000256" key="1">
    <source>
        <dbReference type="ARBA" id="ARBA00022618"/>
    </source>
</evidence>
<dbReference type="AlphaFoldDB" id="A0A0M0JDM3"/>
<dbReference type="InterPro" id="IPR011989">
    <property type="entry name" value="ARM-like"/>
</dbReference>
<dbReference type="GO" id="GO:0005829">
    <property type="term" value="C:cytosol"/>
    <property type="evidence" value="ECO:0007669"/>
    <property type="project" value="TreeGrafter"/>
</dbReference>
<evidence type="ECO:0000313" key="5">
    <source>
        <dbReference type="EMBL" id="KOO24694.1"/>
    </source>
</evidence>
<evidence type="ECO:0000256" key="3">
    <source>
        <dbReference type="SAM" id="MobiDB-lite"/>
    </source>
</evidence>
<comment type="caution">
    <text evidence="5">The sequence shown here is derived from an EMBL/GenBank/DDBJ whole genome shotgun (WGS) entry which is preliminary data.</text>
</comment>
<protein>
    <submittedName>
        <fullName evidence="5">Ataxin-10-like protein</fullName>
    </submittedName>
</protein>
<dbReference type="PANTHER" id="PTHR13255:SF0">
    <property type="entry name" value="ATAXIN-10"/>
    <property type="match status" value="1"/>
</dbReference>
<dbReference type="Gene3D" id="1.25.10.10">
    <property type="entry name" value="Leucine-rich Repeat Variant"/>
    <property type="match status" value="1"/>
</dbReference>
<organism evidence="5 6">
    <name type="scientific">Chrysochromulina tobinii</name>
    <dbReference type="NCBI Taxonomy" id="1460289"/>
    <lineage>
        <taxon>Eukaryota</taxon>
        <taxon>Haptista</taxon>
        <taxon>Haptophyta</taxon>
        <taxon>Prymnesiophyceae</taxon>
        <taxon>Prymnesiales</taxon>
        <taxon>Chrysochromulinaceae</taxon>
        <taxon>Chrysochromulina</taxon>
    </lineage>
</organism>
<feature type="domain" description="Ataxin-10" evidence="4">
    <location>
        <begin position="90"/>
        <end position="188"/>
    </location>
</feature>
<dbReference type="InterPro" id="IPR016024">
    <property type="entry name" value="ARM-type_fold"/>
</dbReference>
<evidence type="ECO:0000313" key="6">
    <source>
        <dbReference type="Proteomes" id="UP000037460"/>
    </source>
</evidence>
<keyword evidence="1" id="KW-0132">Cell division</keyword>
<gene>
    <name evidence="5" type="ORF">Ctob_006776</name>
</gene>
<keyword evidence="2" id="KW-0131">Cell cycle</keyword>
<dbReference type="OrthoDB" id="379794at2759"/>
<feature type="region of interest" description="Disordered" evidence="3">
    <location>
        <begin position="1"/>
        <end position="44"/>
    </location>
</feature>
<dbReference type="Proteomes" id="UP000037460">
    <property type="component" value="Unassembled WGS sequence"/>
</dbReference>
<keyword evidence="6" id="KW-1185">Reference proteome</keyword>
<evidence type="ECO:0000256" key="2">
    <source>
        <dbReference type="ARBA" id="ARBA00023306"/>
    </source>
</evidence>
<name>A0A0M0JDM3_9EUKA</name>
<dbReference type="SUPFAM" id="SSF48371">
    <property type="entry name" value="ARM repeat"/>
    <property type="match status" value="1"/>
</dbReference>
<feature type="compositionally biased region" description="Low complexity" evidence="3">
    <location>
        <begin position="25"/>
        <end position="44"/>
    </location>
</feature>
<evidence type="ECO:0000259" key="4">
    <source>
        <dbReference type="Pfam" id="PF09759"/>
    </source>
</evidence>
<dbReference type="InterPro" id="IPR019156">
    <property type="entry name" value="Ataxin-10_domain"/>
</dbReference>
<sequence length="201" mass="21372">MQKEAPFGPPAVEIGDVAAFRAPSEGTEATGDAADDATSAAPDPTIDVLEPLLRALAQMAVWQPPMMSPSKSSAAKAAAALAVPTHSMEQEAIRLIAFMAHGSVAVRDRVRELGGLFTVLQRCQLDEANPNIKEWAVFAIRNLTENSQANREFLAQIERAPCSVANPGVLEQADLEVGVNRQTGKLEVVRKTTTAETGTIV</sequence>